<dbReference type="Proteomes" id="UP001430953">
    <property type="component" value="Unassembled WGS sequence"/>
</dbReference>
<protein>
    <submittedName>
        <fullName evidence="2">Uncharacterized protein</fullName>
    </submittedName>
</protein>
<evidence type="ECO:0000256" key="1">
    <source>
        <dbReference type="SAM" id="Phobius"/>
    </source>
</evidence>
<name>A0AAW2GGA3_9HYME</name>
<keyword evidence="1" id="KW-1133">Transmembrane helix</keyword>
<proteinExistence type="predicted"/>
<keyword evidence="3" id="KW-1185">Reference proteome</keyword>
<reference evidence="2 3" key="1">
    <citation type="submission" date="2023-03" db="EMBL/GenBank/DDBJ databases">
        <title>High recombination rates correlate with genetic variation in Cardiocondyla obscurior ants.</title>
        <authorList>
            <person name="Errbii M."/>
        </authorList>
    </citation>
    <scope>NUCLEOTIDE SEQUENCE [LARGE SCALE GENOMIC DNA]</scope>
    <source>
        <strain evidence="2">Alpha-2009</strain>
        <tissue evidence="2">Whole body</tissue>
    </source>
</reference>
<dbReference type="AlphaFoldDB" id="A0AAW2GGA3"/>
<gene>
    <name evidence="2" type="ORF">PUN28_005009</name>
</gene>
<keyword evidence="1" id="KW-0472">Membrane</keyword>
<evidence type="ECO:0000313" key="2">
    <source>
        <dbReference type="EMBL" id="KAL0126326.1"/>
    </source>
</evidence>
<comment type="caution">
    <text evidence="2">The sequence shown here is derived from an EMBL/GenBank/DDBJ whole genome shotgun (WGS) entry which is preliminary data.</text>
</comment>
<organism evidence="2 3">
    <name type="scientific">Cardiocondyla obscurior</name>
    <dbReference type="NCBI Taxonomy" id="286306"/>
    <lineage>
        <taxon>Eukaryota</taxon>
        <taxon>Metazoa</taxon>
        <taxon>Ecdysozoa</taxon>
        <taxon>Arthropoda</taxon>
        <taxon>Hexapoda</taxon>
        <taxon>Insecta</taxon>
        <taxon>Pterygota</taxon>
        <taxon>Neoptera</taxon>
        <taxon>Endopterygota</taxon>
        <taxon>Hymenoptera</taxon>
        <taxon>Apocrita</taxon>
        <taxon>Aculeata</taxon>
        <taxon>Formicoidea</taxon>
        <taxon>Formicidae</taxon>
        <taxon>Myrmicinae</taxon>
        <taxon>Cardiocondyla</taxon>
    </lineage>
</organism>
<accession>A0AAW2GGA3</accession>
<keyword evidence="1" id="KW-0812">Transmembrane</keyword>
<sequence>MRSLTPCKRRDLILTTSLFLFLTFSWWTFVERWRPKFVFVISASTGN</sequence>
<feature type="transmembrane region" description="Helical" evidence="1">
    <location>
        <begin position="12"/>
        <end position="29"/>
    </location>
</feature>
<evidence type="ECO:0000313" key="3">
    <source>
        <dbReference type="Proteomes" id="UP001430953"/>
    </source>
</evidence>
<dbReference type="EMBL" id="JADYXP020000004">
    <property type="protein sequence ID" value="KAL0126326.1"/>
    <property type="molecule type" value="Genomic_DNA"/>
</dbReference>